<evidence type="ECO:0000313" key="8">
    <source>
        <dbReference type="EMBL" id="DAB39030.1"/>
    </source>
</evidence>
<keyword evidence="2" id="KW-0902">Two-component regulatory system</keyword>
<evidence type="ECO:0000256" key="4">
    <source>
        <dbReference type="ARBA" id="ARBA00023125"/>
    </source>
</evidence>
<evidence type="ECO:0000259" key="7">
    <source>
        <dbReference type="PROSITE" id="PS50110"/>
    </source>
</evidence>
<accession>A0A2D3WJ19</accession>
<evidence type="ECO:0000313" key="9">
    <source>
        <dbReference type="Proteomes" id="UP000228859"/>
    </source>
</evidence>
<proteinExistence type="predicted"/>
<comment type="caution">
    <text evidence="8">The sequence shown here is derived from an EMBL/GenBank/DDBJ whole genome shotgun (WGS) entry which is preliminary data.</text>
</comment>
<name>A0A2D3WJ19_9BACT</name>
<feature type="modified residue" description="4-aspartylphosphate" evidence="6">
    <location>
        <position position="53"/>
    </location>
</feature>
<evidence type="ECO:0000256" key="3">
    <source>
        <dbReference type="ARBA" id="ARBA00023015"/>
    </source>
</evidence>
<protein>
    <submittedName>
        <fullName evidence="8">Response regulator</fullName>
    </submittedName>
</protein>
<reference evidence="8 9" key="1">
    <citation type="journal article" date="2017" name="Front. Microbiol.">
        <title>Comparative Genomic Analysis of the Class Epsilonproteobacteria and Proposed Reclassification to Epsilonbacteraeota (phyl. nov.).</title>
        <authorList>
            <person name="Waite D.W."/>
            <person name="Vanwonterghem I."/>
            <person name="Rinke C."/>
            <person name="Parks D.H."/>
            <person name="Zhang Y."/>
            <person name="Takai K."/>
            <person name="Sievert S.M."/>
            <person name="Simon J."/>
            <person name="Campbell B.J."/>
            <person name="Hanson T.E."/>
            <person name="Woyke T."/>
            <person name="Klotz M.G."/>
            <person name="Hugenholtz P."/>
        </authorList>
    </citation>
    <scope>NUCLEOTIDE SEQUENCE [LARGE SCALE GENOMIC DNA]</scope>
    <source>
        <strain evidence="8">UBA12443</strain>
    </source>
</reference>
<dbReference type="EMBL" id="DLUI01000046">
    <property type="protein sequence ID" value="DAB39030.1"/>
    <property type="molecule type" value="Genomic_DNA"/>
</dbReference>
<keyword evidence="5" id="KW-0804">Transcription</keyword>
<evidence type="ECO:0000256" key="6">
    <source>
        <dbReference type="PROSITE-ProRule" id="PRU00169"/>
    </source>
</evidence>
<dbReference type="InterPro" id="IPR001789">
    <property type="entry name" value="Sig_transdc_resp-reg_receiver"/>
</dbReference>
<dbReference type="GO" id="GO:0005829">
    <property type="term" value="C:cytosol"/>
    <property type="evidence" value="ECO:0007669"/>
    <property type="project" value="TreeGrafter"/>
</dbReference>
<dbReference type="PANTHER" id="PTHR48111">
    <property type="entry name" value="REGULATOR OF RPOS"/>
    <property type="match status" value="1"/>
</dbReference>
<feature type="domain" description="Response regulatory" evidence="7">
    <location>
        <begin position="3"/>
        <end position="118"/>
    </location>
</feature>
<dbReference type="GO" id="GO:0000156">
    <property type="term" value="F:phosphorelay response regulator activity"/>
    <property type="evidence" value="ECO:0007669"/>
    <property type="project" value="TreeGrafter"/>
</dbReference>
<keyword evidence="1 6" id="KW-0597">Phosphoprotein</keyword>
<dbReference type="PANTHER" id="PTHR48111:SF1">
    <property type="entry name" value="TWO-COMPONENT RESPONSE REGULATOR ORR33"/>
    <property type="match status" value="1"/>
</dbReference>
<dbReference type="RefSeq" id="WP_294893750.1">
    <property type="nucleotide sequence ID" value="NZ_DLUI01000046.1"/>
</dbReference>
<dbReference type="GO" id="GO:0032993">
    <property type="term" value="C:protein-DNA complex"/>
    <property type="evidence" value="ECO:0007669"/>
    <property type="project" value="TreeGrafter"/>
</dbReference>
<evidence type="ECO:0000256" key="5">
    <source>
        <dbReference type="ARBA" id="ARBA00023163"/>
    </source>
</evidence>
<dbReference type="SUPFAM" id="SSF52172">
    <property type="entry name" value="CheY-like"/>
    <property type="match status" value="1"/>
</dbReference>
<organism evidence="8 9">
    <name type="scientific">Sulfuricurvum kujiense</name>
    <dbReference type="NCBI Taxonomy" id="148813"/>
    <lineage>
        <taxon>Bacteria</taxon>
        <taxon>Pseudomonadati</taxon>
        <taxon>Campylobacterota</taxon>
        <taxon>Epsilonproteobacteria</taxon>
        <taxon>Campylobacterales</taxon>
        <taxon>Sulfurimonadaceae</taxon>
        <taxon>Sulfuricurvum</taxon>
    </lineage>
</organism>
<dbReference type="PROSITE" id="PS50110">
    <property type="entry name" value="RESPONSE_REGULATORY"/>
    <property type="match status" value="1"/>
</dbReference>
<dbReference type="InterPro" id="IPR011006">
    <property type="entry name" value="CheY-like_superfamily"/>
</dbReference>
<dbReference type="SMART" id="SM00448">
    <property type="entry name" value="REC"/>
    <property type="match status" value="1"/>
</dbReference>
<dbReference type="AlphaFoldDB" id="A0A2D3WJ19"/>
<keyword evidence="3" id="KW-0805">Transcription regulation</keyword>
<dbReference type="Proteomes" id="UP000228859">
    <property type="component" value="Unassembled WGS sequence"/>
</dbReference>
<evidence type="ECO:0000256" key="2">
    <source>
        <dbReference type="ARBA" id="ARBA00023012"/>
    </source>
</evidence>
<dbReference type="Gene3D" id="3.40.50.2300">
    <property type="match status" value="1"/>
</dbReference>
<dbReference type="InterPro" id="IPR039420">
    <property type="entry name" value="WalR-like"/>
</dbReference>
<gene>
    <name evidence="8" type="ORF">CFH83_02985</name>
</gene>
<evidence type="ECO:0000256" key="1">
    <source>
        <dbReference type="ARBA" id="ARBA00022553"/>
    </source>
</evidence>
<sequence>MIRLLIIDDETSIGMMLEKALGRSGDFKTTYIDNPLTAVSRFRAGEYDGVLLDIMMPQKDGLSVLEEIKAKDPECVVVMMTAYSTLDKVLQSHKVGADHYLLKPFDSLASVEKKIRELVKSRS</sequence>
<dbReference type="GO" id="GO:0006355">
    <property type="term" value="P:regulation of DNA-templated transcription"/>
    <property type="evidence" value="ECO:0007669"/>
    <property type="project" value="TreeGrafter"/>
</dbReference>
<keyword evidence="4" id="KW-0238">DNA-binding</keyword>
<dbReference type="Pfam" id="PF00072">
    <property type="entry name" value="Response_reg"/>
    <property type="match status" value="1"/>
</dbReference>
<dbReference type="GO" id="GO:0000976">
    <property type="term" value="F:transcription cis-regulatory region binding"/>
    <property type="evidence" value="ECO:0007669"/>
    <property type="project" value="TreeGrafter"/>
</dbReference>